<dbReference type="AlphaFoldDB" id="A0AAD8DU65"/>
<organism evidence="1 2">
    <name type="scientific">Mythimna separata</name>
    <name type="common">Oriental armyworm</name>
    <name type="synonym">Pseudaletia separata</name>
    <dbReference type="NCBI Taxonomy" id="271217"/>
    <lineage>
        <taxon>Eukaryota</taxon>
        <taxon>Metazoa</taxon>
        <taxon>Ecdysozoa</taxon>
        <taxon>Arthropoda</taxon>
        <taxon>Hexapoda</taxon>
        <taxon>Insecta</taxon>
        <taxon>Pterygota</taxon>
        <taxon>Neoptera</taxon>
        <taxon>Endopterygota</taxon>
        <taxon>Lepidoptera</taxon>
        <taxon>Glossata</taxon>
        <taxon>Ditrysia</taxon>
        <taxon>Noctuoidea</taxon>
        <taxon>Noctuidae</taxon>
        <taxon>Noctuinae</taxon>
        <taxon>Hadenini</taxon>
        <taxon>Mythimna</taxon>
    </lineage>
</organism>
<keyword evidence="2" id="KW-1185">Reference proteome</keyword>
<proteinExistence type="predicted"/>
<evidence type="ECO:0000313" key="1">
    <source>
        <dbReference type="EMBL" id="KAJ8723901.1"/>
    </source>
</evidence>
<name>A0AAD8DU65_MYTSE</name>
<evidence type="ECO:0000313" key="2">
    <source>
        <dbReference type="Proteomes" id="UP001231518"/>
    </source>
</evidence>
<dbReference type="InterPro" id="IPR036052">
    <property type="entry name" value="TrpB-like_PALP_sf"/>
</dbReference>
<protein>
    <submittedName>
        <fullName evidence="1">Uncharacterized protein</fullName>
    </submittedName>
</protein>
<dbReference type="Proteomes" id="UP001231518">
    <property type="component" value="Chromosome 20"/>
</dbReference>
<accession>A0AAD8DU65</accession>
<sequence>MAAAIKAVKSLNLGAGKRVVVLLPDGIRNYMSNGTAMAAAIKAVMSLNLGAGKRVVVLLPDGIRNYMSKFVSDQWMEAHRFMEPPQHTMR</sequence>
<comment type="caution">
    <text evidence="1">The sequence shown here is derived from an EMBL/GenBank/DDBJ whole genome shotgun (WGS) entry which is preliminary data.</text>
</comment>
<dbReference type="SUPFAM" id="SSF53686">
    <property type="entry name" value="Tryptophan synthase beta subunit-like PLP-dependent enzymes"/>
    <property type="match status" value="1"/>
</dbReference>
<reference evidence="1" key="1">
    <citation type="submission" date="2023-03" db="EMBL/GenBank/DDBJ databases">
        <title>Chromosome-level genomes of two armyworms, Mythimna separata and Mythimna loreyi, provide insights into the biosynthesis and reception of sex pheromones.</title>
        <authorList>
            <person name="Zhao H."/>
        </authorList>
    </citation>
    <scope>NUCLEOTIDE SEQUENCE</scope>
    <source>
        <strain evidence="1">BeijingLab</strain>
        <tissue evidence="1">Pupa</tissue>
    </source>
</reference>
<gene>
    <name evidence="1" type="ORF">PYW07_007881</name>
</gene>
<dbReference type="Gene3D" id="3.40.50.1100">
    <property type="match status" value="2"/>
</dbReference>
<dbReference type="EMBL" id="JARGEI010000011">
    <property type="protein sequence ID" value="KAJ8723901.1"/>
    <property type="molecule type" value="Genomic_DNA"/>
</dbReference>